<evidence type="ECO:0000313" key="7">
    <source>
        <dbReference type="Proteomes" id="UP000000466"/>
    </source>
</evidence>
<protein>
    <recommendedName>
        <fullName evidence="1">tRNA-uridine aminocarboxypropyltransferase</fullName>
        <ecNumber evidence="1">2.5.1.25</ecNumber>
    </recommendedName>
</protein>
<dbReference type="InterPro" id="IPR039262">
    <property type="entry name" value="DTWD2/TAPT"/>
</dbReference>
<keyword evidence="2" id="KW-0808">Transferase</keyword>
<dbReference type="EMBL" id="CP003746">
    <property type="protein sequence ID" value="AFU99574.1"/>
    <property type="molecule type" value="Genomic_DNA"/>
</dbReference>
<feature type="domain" description="DTW" evidence="5">
    <location>
        <begin position="28"/>
        <end position="221"/>
    </location>
</feature>
<dbReference type="AlphaFoldDB" id="K4KK93"/>
<dbReference type="GO" id="GO:0008033">
    <property type="term" value="P:tRNA processing"/>
    <property type="evidence" value="ECO:0007669"/>
    <property type="project" value="UniProtKB-KW"/>
</dbReference>
<dbReference type="Proteomes" id="UP000000466">
    <property type="component" value="Chromosome"/>
</dbReference>
<evidence type="ECO:0000256" key="2">
    <source>
        <dbReference type="ARBA" id="ARBA00022679"/>
    </source>
</evidence>
<dbReference type="PANTHER" id="PTHR21392">
    <property type="entry name" value="TRNA-URIDINE AMINOCARBOXYPROPYLTRANSFERASE 2"/>
    <property type="match status" value="1"/>
</dbReference>
<reference evidence="6 7" key="1">
    <citation type="journal article" date="2013" name="Genome Announc.">
        <title>Complete genome sequence of Simiduia agarivorans SA1(T), a marine bacterium able to degrade a variety of polysaccharides.</title>
        <authorList>
            <person name="Lin S.Y."/>
            <person name="Shieh W.Y."/>
            <person name="Chen J.S."/>
            <person name="Tang S.L."/>
        </authorList>
    </citation>
    <scope>NUCLEOTIDE SEQUENCE [LARGE SCALE GENOMIC DNA]</scope>
    <source>
        <strain evidence="7">DSM 21679 / JCM 13881 / BCRC 17597 / SA1</strain>
    </source>
</reference>
<name>K4KK93_SIMAS</name>
<evidence type="ECO:0000256" key="4">
    <source>
        <dbReference type="ARBA" id="ARBA00022694"/>
    </source>
</evidence>
<dbReference type="OrthoDB" id="370626at2"/>
<dbReference type="HOGENOM" id="CLU_066458_1_0_6"/>
<dbReference type="RefSeq" id="WP_015047738.1">
    <property type="nucleotide sequence ID" value="NC_018868.3"/>
</dbReference>
<evidence type="ECO:0000259" key="5">
    <source>
        <dbReference type="SMART" id="SM01144"/>
    </source>
</evidence>
<proteinExistence type="predicted"/>
<evidence type="ECO:0000256" key="1">
    <source>
        <dbReference type="ARBA" id="ARBA00012386"/>
    </source>
</evidence>
<accession>K4KK93</accession>
<dbReference type="STRING" id="1117647.M5M_12015"/>
<keyword evidence="4" id="KW-0819">tRNA processing</keyword>
<dbReference type="SMART" id="SM01144">
    <property type="entry name" value="DTW"/>
    <property type="match status" value="1"/>
</dbReference>
<dbReference type="PANTHER" id="PTHR21392:SF1">
    <property type="entry name" value="TRNA-URIDINE AMINOCARBOXYPROPYLTRANSFERASE"/>
    <property type="match status" value="1"/>
</dbReference>
<gene>
    <name evidence="6" type="ordered locus">M5M_12015</name>
</gene>
<dbReference type="Pfam" id="PF03942">
    <property type="entry name" value="DTW"/>
    <property type="match status" value="1"/>
</dbReference>
<keyword evidence="3" id="KW-0949">S-adenosyl-L-methionine</keyword>
<dbReference type="KEGG" id="saga:M5M_12015"/>
<dbReference type="InterPro" id="IPR005636">
    <property type="entry name" value="DTW"/>
</dbReference>
<organism evidence="6 7">
    <name type="scientific">Simiduia agarivorans (strain DSM 21679 / JCM 13881 / BCRC 17597 / SA1)</name>
    <dbReference type="NCBI Taxonomy" id="1117647"/>
    <lineage>
        <taxon>Bacteria</taxon>
        <taxon>Pseudomonadati</taxon>
        <taxon>Pseudomonadota</taxon>
        <taxon>Gammaproteobacteria</taxon>
        <taxon>Cellvibrionales</taxon>
        <taxon>Cellvibrionaceae</taxon>
        <taxon>Simiduia</taxon>
    </lineage>
</organism>
<dbReference type="GO" id="GO:0016432">
    <property type="term" value="F:tRNA-uridine aminocarboxypropyltransferase activity"/>
    <property type="evidence" value="ECO:0007669"/>
    <property type="project" value="UniProtKB-EC"/>
</dbReference>
<dbReference type="EC" id="2.5.1.25" evidence="1"/>
<evidence type="ECO:0000313" key="6">
    <source>
        <dbReference type="EMBL" id="AFU99574.1"/>
    </source>
</evidence>
<sequence length="241" mass="27147">MTSLNAYQRLRAQVGETSTRTYAARGILAVRCERCQLKVSHCICAHQQTGPCCADFVLVLHRDELFKPTNSGRLIADCFPDNTYAFCWSRLAPEPALIALLNDPGRRCFIVFPADDASERPVHSQVNVQDKRRTTFIMLDGTWKQARRMYNLSPWLAAFPALKINPAARAAYVSREAAFEHYLSTAESAALALDAADDKRASQLLFRWFTVFNQHYGAMRANMSLTQWQTAQAISLQPTPD</sequence>
<evidence type="ECO:0000256" key="3">
    <source>
        <dbReference type="ARBA" id="ARBA00022691"/>
    </source>
</evidence>
<keyword evidence="7" id="KW-1185">Reference proteome</keyword>
<dbReference type="eggNOG" id="COG3148">
    <property type="taxonomic scope" value="Bacteria"/>
</dbReference>